<accession>A0A096AZY5</accession>
<name>A0A096AZY5_9BACT</name>
<dbReference type="GO" id="GO:0009279">
    <property type="term" value="C:cell outer membrane"/>
    <property type="evidence" value="ECO:0007669"/>
    <property type="project" value="UniProtKB-SubCell"/>
</dbReference>
<keyword evidence="1" id="KW-0732">Signal</keyword>
<evidence type="ECO:0000313" key="4">
    <source>
        <dbReference type="Proteomes" id="UP000029578"/>
    </source>
</evidence>
<dbReference type="RefSeq" id="WP_036862731.1">
    <property type="nucleotide sequence ID" value="NZ_JRNS01000188.1"/>
</dbReference>
<sequence length="570" mass="63770">MKIKNIIYKGSLMLASVAILASCSDQLDTLPDNRTTLDIPKKIAGLLVTAYPDRTPTLFNEWMSDNTDYMGPQNSLGNRGGDQYFFWQEQTEGGNDSPEQVWMLYYEGVYKANEALAAIEDQGGPKNDILRNSKGEALLIRAYDHFILANEFCRPYNGKTSTKDAGLYYATGIADFSAAAEQSNRGTVADVYAKIAADIEAGIPLLNDTYEVPKYHFNKQAAYAFATRFYLYYEKWEKAKEYADKLLGSNPAASLRDYRALQAMPLSKSDQAVKIAEAYCSASADCNLLVQTSVSSAGMALAPWLISKRYTLTNYLSETELFQSNNIWGTSSNLIWKPFTLNSGESNFALLMKLPREFEIRNTYTGSGFLRTLNVDFTMDEALLNRAEAEIMLGQNDAACADMTIWMKNFFNTNVTLTPTSVQTYFKTVPYAYADAAKMKPSFKKHISPRFTIDAEGSVQESLLQCLLNFRRIETVHQGMRWMDIRRYNIEIPRRLIGANGKPSQNLDWLEKDDPRQVVQIPQSIREAGVDGNPTKTAVPNAVLVNPSAYSGPSFSVVNQYPAQTGAHTF</sequence>
<reference evidence="3 4" key="1">
    <citation type="submission" date="2014-07" db="EMBL/GenBank/DDBJ databases">
        <authorList>
            <person name="McCorrison J."/>
            <person name="Sanka R."/>
            <person name="Torralba M."/>
            <person name="Gillis M."/>
            <person name="Haft D.H."/>
            <person name="Methe B."/>
            <person name="Sutton G."/>
            <person name="Nelson K.E."/>
        </authorList>
    </citation>
    <scope>NUCLEOTIDE SEQUENCE [LARGE SCALE GENOMIC DNA]</scope>
    <source>
        <strain evidence="3 4">DNF00666</strain>
    </source>
</reference>
<dbReference type="Pfam" id="PF14322">
    <property type="entry name" value="SusD-like_3"/>
    <property type="match status" value="1"/>
</dbReference>
<evidence type="ECO:0000259" key="2">
    <source>
        <dbReference type="Pfam" id="PF14322"/>
    </source>
</evidence>
<evidence type="ECO:0000313" key="3">
    <source>
        <dbReference type="EMBL" id="KGF52375.1"/>
    </source>
</evidence>
<dbReference type="AlphaFoldDB" id="A0A096AZY5"/>
<feature type="domain" description="SusD-like N-terminal" evidence="2">
    <location>
        <begin position="27"/>
        <end position="231"/>
    </location>
</feature>
<evidence type="ECO:0000256" key="1">
    <source>
        <dbReference type="SAM" id="SignalP"/>
    </source>
</evidence>
<protein>
    <recommendedName>
        <fullName evidence="2">SusD-like N-terminal domain-containing protein</fullName>
    </recommendedName>
</protein>
<feature type="chain" id="PRO_5001924308" description="SusD-like N-terminal domain-containing protein" evidence="1">
    <location>
        <begin position="22"/>
        <end position="570"/>
    </location>
</feature>
<dbReference type="Proteomes" id="UP000029578">
    <property type="component" value="Unassembled WGS sequence"/>
</dbReference>
<dbReference type="InterPro" id="IPR011990">
    <property type="entry name" value="TPR-like_helical_dom_sf"/>
</dbReference>
<feature type="signal peptide" evidence="1">
    <location>
        <begin position="1"/>
        <end position="21"/>
    </location>
</feature>
<organism evidence="3 4">
    <name type="scientific">Prevotella melaninogenica DNF00666</name>
    <dbReference type="NCBI Taxonomy" id="1401073"/>
    <lineage>
        <taxon>Bacteria</taxon>
        <taxon>Pseudomonadati</taxon>
        <taxon>Bacteroidota</taxon>
        <taxon>Bacteroidia</taxon>
        <taxon>Bacteroidales</taxon>
        <taxon>Prevotellaceae</taxon>
        <taxon>Prevotella</taxon>
    </lineage>
</organism>
<dbReference type="InterPro" id="IPR033985">
    <property type="entry name" value="SusD-like_N"/>
</dbReference>
<dbReference type="SUPFAM" id="SSF48452">
    <property type="entry name" value="TPR-like"/>
    <property type="match status" value="1"/>
</dbReference>
<proteinExistence type="predicted"/>
<dbReference type="Gene3D" id="1.25.40.390">
    <property type="match status" value="1"/>
</dbReference>
<gene>
    <name evidence="3" type="ORF">HMPREF0661_02925</name>
</gene>
<dbReference type="EMBL" id="JRNS01000188">
    <property type="protein sequence ID" value="KGF52375.1"/>
    <property type="molecule type" value="Genomic_DNA"/>
</dbReference>
<dbReference type="PROSITE" id="PS51257">
    <property type="entry name" value="PROKAR_LIPOPROTEIN"/>
    <property type="match status" value="1"/>
</dbReference>
<comment type="caution">
    <text evidence="3">The sequence shown here is derived from an EMBL/GenBank/DDBJ whole genome shotgun (WGS) entry which is preliminary data.</text>
</comment>